<dbReference type="AlphaFoldDB" id="A0A0M6Y4D5"/>
<dbReference type="PROSITE" id="PS51819">
    <property type="entry name" value="VOC"/>
    <property type="match status" value="1"/>
</dbReference>
<accession>A0A0M6Y4D5</accession>
<dbReference type="Gene3D" id="3.10.180.10">
    <property type="entry name" value="2,3-Dihydroxybiphenyl 1,2-Dioxygenase, domain 1"/>
    <property type="match status" value="1"/>
</dbReference>
<feature type="domain" description="VOC" evidence="2">
    <location>
        <begin position="8"/>
        <end position="144"/>
    </location>
</feature>
<evidence type="ECO:0000259" key="2">
    <source>
        <dbReference type="PROSITE" id="PS51819"/>
    </source>
</evidence>
<dbReference type="RefSeq" id="WP_055657377.1">
    <property type="nucleotide sequence ID" value="NZ_CXST01000002.1"/>
</dbReference>
<keyword evidence="4" id="KW-1185">Reference proteome</keyword>
<dbReference type="STRING" id="187304.B0E33_08285"/>
<dbReference type="Pfam" id="PF00903">
    <property type="entry name" value="Glyoxalase"/>
    <property type="match status" value="1"/>
</dbReference>
<evidence type="ECO:0000256" key="1">
    <source>
        <dbReference type="ARBA" id="ARBA00022723"/>
    </source>
</evidence>
<reference evidence="4" key="1">
    <citation type="submission" date="2015-07" db="EMBL/GenBank/DDBJ databases">
        <authorList>
            <person name="Rodrigo-Torres Lidia"/>
            <person name="Arahal R.David."/>
        </authorList>
    </citation>
    <scope>NUCLEOTIDE SEQUENCE [LARGE SCALE GENOMIC DNA]</scope>
    <source>
        <strain evidence="4">CECT 4801</strain>
    </source>
</reference>
<protein>
    <submittedName>
        <fullName evidence="3">Methylmalonyl-CoA epimerase</fullName>
    </submittedName>
</protein>
<evidence type="ECO:0000313" key="3">
    <source>
        <dbReference type="EMBL" id="CTQ44554.1"/>
    </source>
</evidence>
<dbReference type="SUPFAM" id="SSF54593">
    <property type="entry name" value="Glyoxalase/Bleomycin resistance protein/Dihydroxybiphenyl dioxygenase"/>
    <property type="match status" value="1"/>
</dbReference>
<evidence type="ECO:0000313" key="4">
    <source>
        <dbReference type="Proteomes" id="UP000048926"/>
    </source>
</evidence>
<dbReference type="OrthoDB" id="9795618at2"/>
<dbReference type="InterPro" id="IPR004360">
    <property type="entry name" value="Glyas_Fos-R_dOase_dom"/>
</dbReference>
<dbReference type="GO" id="GO:0046491">
    <property type="term" value="P:L-methylmalonyl-CoA metabolic process"/>
    <property type="evidence" value="ECO:0007669"/>
    <property type="project" value="TreeGrafter"/>
</dbReference>
<name>A0A0M6Y4D5_9HYPH</name>
<gene>
    <name evidence="3" type="ORF">LAL4801_02998</name>
</gene>
<proteinExistence type="predicted"/>
<dbReference type="GO" id="GO:0046872">
    <property type="term" value="F:metal ion binding"/>
    <property type="evidence" value="ECO:0007669"/>
    <property type="project" value="UniProtKB-KW"/>
</dbReference>
<organism evidence="3 4">
    <name type="scientific">Roseibium aggregatum</name>
    <dbReference type="NCBI Taxonomy" id="187304"/>
    <lineage>
        <taxon>Bacteria</taxon>
        <taxon>Pseudomonadati</taxon>
        <taxon>Pseudomonadota</taxon>
        <taxon>Alphaproteobacteria</taxon>
        <taxon>Hyphomicrobiales</taxon>
        <taxon>Stappiaceae</taxon>
        <taxon>Roseibium</taxon>
    </lineage>
</organism>
<dbReference type="EMBL" id="CXST01000002">
    <property type="protein sequence ID" value="CTQ44554.1"/>
    <property type="molecule type" value="Genomic_DNA"/>
</dbReference>
<dbReference type="InterPro" id="IPR051785">
    <property type="entry name" value="MMCE/EMCE_epimerase"/>
</dbReference>
<dbReference type="PANTHER" id="PTHR43048">
    <property type="entry name" value="METHYLMALONYL-COA EPIMERASE"/>
    <property type="match status" value="1"/>
</dbReference>
<dbReference type="GO" id="GO:0004493">
    <property type="term" value="F:methylmalonyl-CoA epimerase activity"/>
    <property type="evidence" value="ECO:0007669"/>
    <property type="project" value="TreeGrafter"/>
</dbReference>
<sequence>MSVQVFTGFHHSAIRSPDLQRSVSFYEEIGFHQVHDWRLPSYGIDRAIMMQAPDRKSWIELFDLKAEIPMQGVGAQQGQKVSTGALAHLCLSVTDLDQACVRIVEAGARHLHGPEALTLGQPEVRVRNAIFEGPAGEIIELLQPVRFPGDQPA</sequence>
<keyword evidence="1" id="KW-0479">Metal-binding</keyword>
<dbReference type="InterPro" id="IPR037523">
    <property type="entry name" value="VOC_core"/>
</dbReference>
<dbReference type="Proteomes" id="UP000048926">
    <property type="component" value="Unassembled WGS sequence"/>
</dbReference>
<dbReference type="PANTHER" id="PTHR43048:SF6">
    <property type="entry name" value="BLR8189 PROTEIN"/>
    <property type="match status" value="1"/>
</dbReference>
<dbReference type="InterPro" id="IPR029068">
    <property type="entry name" value="Glyas_Bleomycin-R_OHBP_Dase"/>
</dbReference>